<evidence type="ECO:0000313" key="1">
    <source>
        <dbReference type="EMBL" id="MCT2584070.1"/>
    </source>
</evidence>
<evidence type="ECO:0000313" key="2">
    <source>
        <dbReference type="Proteomes" id="UP001156441"/>
    </source>
</evidence>
<gene>
    <name evidence="1" type="ORF">JT362_13180</name>
</gene>
<reference evidence="1 2" key="1">
    <citation type="submission" date="2021-02" db="EMBL/GenBank/DDBJ databases">
        <title>Actinophytocola xerophila sp. nov., isolated from soil of cotton cropping field.</title>
        <authorList>
            <person name="Huang R."/>
            <person name="Chen X."/>
            <person name="Ge X."/>
            <person name="Liu W."/>
        </authorList>
    </citation>
    <scope>NUCLEOTIDE SEQUENCE [LARGE SCALE GENOMIC DNA]</scope>
    <source>
        <strain evidence="1 2">S1-96</strain>
    </source>
</reference>
<dbReference type="Proteomes" id="UP001156441">
    <property type="component" value="Unassembled WGS sequence"/>
</dbReference>
<dbReference type="Pfam" id="PF05960">
    <property type="entry name" value="DUF885"/>
    <property type="match status" value="1"/>
</dbReference>
<dbReference type="EMBL" id="JAFFZE010000011">
    <property type="protein sequence ID" value="MCT2584070.1"/>
    <property type="molecule type" value="Genomic_DNA"/>
</dbReference>
<dbReference type="PANTHER" id="PTHR33361">
    <property type="entry name" value="GLR0591 PROTEIN"/>
    <property type="match status" value="1"/>
</dbReference>
<organism evidence="1 2">
    <name type="scientific">Actinophytocola gossypii</name>
    <dbReference type="NCBI Taxonomy" id="2812003"/>
    <lineage>
        <taxon>Bacteria</taxon>
        <taxon>Bacillati</taxon>
        <taxon>Actinomycetota</taxon>
        <taxon>Actinomycetes</taxon>
        <taxon>Pseudonocardiales</taxon>
        <taxon>Pseudonocardiaceae</taxon>
    </lineage>
</organism>
<dbReference type="RefSeq" id="WP_260191463.1">
    <property type="nucleotide sequence ID" value="NZ_JAFFZE010000011.1"/>
</dbReference>
<proteinExistence type="predicted"/>
<accession>A0ABT2J886</accession>
<comment type="caution">
    <text evidence="1">The sequence shown here is derived from an EMBL/GenBank/DDBJ whole genome shotgun (WGS) entry which is preliminary data.</text>
</comment>
<dbReference type="PANTHER" id="PTHR33361:SF2">
    <property type="entry name" value="DUF885 DOMAIN-CONTAINING PROTEIN"/>
    <property type="match status" value="1"/>
</dbReference>
<name>A0ABT2J886_9PSEU</name>
<dbReference type="InterPro" id="IPR010281">
    <property type="entry name" value="DUF885"/>
</dbReference>
<protein>
    <submittedName>
        <fullName evidence="1">DUF885 domain-containing protein</fullName>
    </submittedName>
</protein>
<keyword evidence="2" id="KW-1185">Reference proteome</keyword>
<sequence>MDTPVHRVCDSYVDSYVRLEPTVATELGIPGHDDRLPDFSAAGHAARAELAAAALREVAALEPVDDGERAAKAVFTERLGVELEAHEAGLMAGSLNVLASPPQGMRQVFDLMATETVDDWRTIARRMAAMPEAIAGYREGLRHAARNGVVSAARQVSKVAEQCDTWSGRGAEPAFFTTFASGGPDEVRAELDAGAAAADQAYADLADFLRGELLAKAPAEDAVGEDVYGLWSRTYLGARLDLREAYEWGWAEFTRIETEMTEVANRIKRGATIPEAAAALDVDPRYLVSGRSEFRDWMQRLSDQAVADLRGTHFDIPDEIVRLDCRIAPPGGGAGAYYTNPSDDFTRPGTMWWALPPDKDEFSTWREVSIVYHEGVPGHHLQIATAQHTSDLNKFQRMLAWVPAHSEGWALYAERLMQEFGYLSDDGNLFGMLNENLFRAARVIIDIGMHLKLEIPRGTGFHEGERWTPELGLEFMLTRTISEEAHVRDEIDRYLGWPGQAPAYKLGERLWLSAREEARSRPGFDLKDFHMRALRMGQMGLDTLRERLAAL</sequence>